<dbReference type="STRING" id="308853.SAMN05421752_109140"/>
<organism evidence="1 2">
    <name type="scientific">Natronorubrum thiooxidans</name>
    <dbReference type="NCBI Taxonomy" id="308853"/>
    <lineage>
        <taxon>Archaea</taxon>
        <taxon>Methanobacteriati</taxon>
        <taxon>Methanobacteriota</taxon>
        <taxon>Stenosarchaea group</taxon>
        <taxon>Halobacteria</taxon>
        <taxon>Halobacteriales</taxon>
        <taxon>Natrialbaceae</taxon>
        <taxon>Natronorubrum</taxon>
    </lineage>
</organism>
<evidence type="ECO:0000313" key="2">
    <source>
        <dbReference type="Proteomes" id="UP000185936"/>
    </source>
</evidence>
<accession>A0A1N7G2A9</accession>
<dbReference type="EMBL" id="FTNR01000009">
    <property type="protein sequence ID" value="SIS06644.1"/>
    <property type="molecule type" value="Genomic_DNA"/>
</dbReference>
<dbReference type="Proteomes" id="UP000185936">
    <property type="component" value="Unassembled WGS sequence"/>
</dbReference>
<gene>
    <name evidence="1" type="ORF">SAMN05421752_109140</name>
</gene>
<name>A0A1N7G2A9_9EURY</name>
<reference evidence="2" key="1">
    <citation type="submission" date="2017-01" db="EMBL/GenBank/DDBJ databases">
        <authorList>
            <person name="Varghese N."/>
            <person name="Submissions S."/>
        </authorList>
    </citation>
    <scope>NUCLEOTIDE SEQUENCE [LARGE SCALE GENOMIC DNA]</scope>
    <source>
        <strain evidence="2">type strain: HArc-</strain>
    </source>
</reference>
<evidence type="ECO:0000313" key="1">
    <source>
        <dbReference type="EMBL" id="SIS06644.1"/>
    </source>
</evidence>
<proteinExistence type="predicted"/>
<keyword evidence="2" id="KW-1185">Reference proteome</keyword>
<protein>
    <submittedName>
        <fullName evidence="1">Uncharacterized protein</fullName>
    </submittedName>
</protein>
<dbReference type="AlphaFoldDB" id="A0A1N7G2A9"/>
<sequence>MFLPRQTGSELEMIPNAGGYSREEYTFVAPIYIIERYL</sequence>